<proteinExistence type="predicted"/>
<feature type="transmembrane region" description="Helical" evidence="5">
    <location>
        <begin position="406"/>
        <end position="421"/>
    </location>
</feature>
<evidence type="ECO:0000256" key="2">
    <source>
        <dbReference type="ARBA" id="ARBA00022692"/>
    </source>
</evidence>
<feature type="transmembrane region" description="Helical" evidence="5">
    <location>
        <begin position="95"/>
        <end position="113"/>
    </location>
</feature>
<evidence type="ECO:0000313" key="7">
    <source>
        <dbReference type="EMBL" id="PTB96809.1"/>
    </source>
</evidence>
<feature type="transmembrane region" description="Helical" evidence="5">
    <location>
        <begin position="182"/>
        <end position="200"/>
    </location>
</feature>
<dbReference type="GO" id="GO:0016020">
    <property type="term" value="C:membrane"/>
    <property type="evidence" value="ECO:0007669"/>
    <property type="project" value="UniProtKB-SubCell"/>
</dbReference>
<dbReference type="Proteomes" id="UP000240608">
    <property type="component" value="Unassembled WGS sequence"/>
</dbReference>
<comment type="caution">
    <text evidence="7">The sequence shown here is derived from an EMBL/GenBank/DDBJ whole genome shotgun (WGS) entry which is preliminary data.</text>
</comment>
<dbReference type="AlphaFoldDB" id="A0A2T4DSK7"/>
<reference evidence="7 8" key="1">
    <citation type="submission" date="2018-03" db="EMBL/GenBank/DDBJ databases">
        <title>Cross-interface Injection: A General Nanoliter Liquid Handling Method Applied to Single Cells Genome Amplification Automated Nanoliter Liquid Handling Applied to Single Cell Multiple Displacement Amplification.</title>
        <authorList>
            <person name="Yun J."/>
            <person name="Xu P."/>
            <person name="Xu J."/>
            <person name="Dai X."/>
            <person name="Wang Y."/>
            <person name="Zheng X."/>
            <person name="Cao C."/>
            <person name="Yi Q."/>
            <person name="Zhu Y."/>
            <person name="Wang L."/>
            <person name="Dong Z."/>
            <person name="Huang Y."/>
            <person name="Huang L."/>
            <person name="Du W."/>
        </authorList>
    </citation>
    <scope>NUCLEOTIDE SEQUENCE [LARGE SCALE GENOMIC DNA]</scope>
    <source>
        <strain evidence="7 8">Z-D1-2</strain>
    </source>
</reference>
<gene>
    <name evidence="7" type="ORF">C9994_05705</name>
</gene>
<comment type="subcellular location">
    <subcellularLocation>
        <location evidence="1">Membrane</location>
        <topology evidence="1">Multi-pass membrane protein</topology>
    </subcellularLocation>
</comment>
<dbReference type="PANTHER" id="PTHR37422:SF17">
    <property type="entry name" value="O-ANTIGEN LIGASE"/>
    <property type="match status" value="1"/>
</dbReference>
<keyword evidence="3 5" id="KW-1133">Transmembrane helix</keyword>
<feature type="transmembrane region" description="Helical" evidence="5">
    <location>
        <begin position="71"/>
        <end position="89"/>
    </location>
</feature>
<feature type="transmembrane region" description="Helical" evidence="5">
    <location>
        <begin position="378"/>
        <end position="394"/>
    </location>
</feature>
<protein>
    <recommendedName>
        <fullName evidence="6">O-antigen ligase-related domain-containing protein</fullName>
    </recommendedName>
</protein>
<evidence type="ECO:0000256" key="3">
    <source>
        <dbReference type="ARBA" id="ARBA00022989"/>
    </source>
</evidence>
<keyword evidence="2 5" id="KW-0812">Transmembrane</keyword>
<feature type="domain" description="O-antigen ligase-related" evidence="6">
    <location>
        <begin position="211"/>
        <end position="365"/>
    </location>
</feature>
<evidence type="ECO:0000259" key="6">
    <source>
        <dbReference type="Pfam" id="PF04932"/>
    </source>
</evidence>
<feature type="transmembrane region" description="Helical" evidence="5">
    <location>
        <begin position="125"/>
        <end position="149"/>
    </location>
</feature>
<dbReference type="PANTHER" id="PTHR37422">
    <property type="entry name" value="TEICHURONIC ACID BIOSYNTHESIS PROTEIN TUAE"/>
    <property type="match status" value="1"/>
</dbReference>
<dbReference type="InterPro" id="IPR007016">
    <property type="entry name" value="O-antigen_ligase-rel_domated"/>
</dbReference>
<evidence type="ECO:0000256" key="1">
    <source>
        <dbReference type="ARBA" id="ARBA00004141"/>
    </source>
</evidence>
<dbReference type="EMBL" id="PYVU01000035">
    <property type="protein sequence ID" value="PTB96809.1"/>
    <property type="molecule type" value="Genomic_DNA"/>
</dbReference>
<evidence type="ECO:0000256" key="4">
    <source>
        <dbReference type="ARBA" id="ARBA00023136"/>
    </source>
</evidence>
<feature type="transmembrane region" description="Helical" evidence="5">
    <location>
        <begin position="16"/>
        <end position="34"/>
    </location>
</feature>
<accession>A0A2T4DSK7</accession>
<organism evidence="7 8">
    <name type="scientific">Marivirga lumbricoides</name>
    <dbReference type="NCBI Taxonomy" id="1046115"/>
    <lineage>
        <taxon>Bacteria</taxon>
        <taxon>Pseudomonadati</taxon>
        <taxon>Bacteroidota</taxon>
        <taxon>Cytophagia</taxon>
        <taxon>Cytophagales</taxon>
        <taxon>Marivirgaceae</taxon>
        <taxon>Marivirga</taxon>
    </lineage>
</organism>
<evidence type="ECO:0000256" key="5">
    <source>
        <dbReference type="SAM" id="Phobius"/>
    </source>
</evidence>
<feature type="transmembrane region" description="Helical" evidence="5">
    <location>
        <begin position="212"/>
        <end position="240"/>
    </location>
</feature>
<keyword evidence="4 5" id="KW-0472">Membrane</keyword>
<dbReference type="InterPro" id="IPR051533">
    <property type="entry name" value="WaaL-like"/>
</dbReference>
<feature type="transmembrane region" description="Helical" evidence="5">
    <location>
        <begin position="252"/>
        <end position="272"/>
    </location>
</feature>
<sequence>MGINKNYLQKVNSIKIVKDLTFLLIILFVISLPFGNGLNSILLIIIILSLLYELIITKIRGGKFIIGTKKPLVLLIPFVFSLATLSYSSDFQSGLFSLQKNLSFVVFPLIFLLNPSISECRYTKILKVFVLLIFIISIICLFNSVRLIIEHGELIDQAKLLDREYYFYTNTYLSGAIGMNPIYLSMYVNLALFIQIYFFLKEPPSIVRLVAFFIVVVFLFLLSSLINVFVFLILLLYVLTHKRVYEKLSKKQLLYLSSIFLICSVFLAKPVLNRIQNLNYFEYELDQGHIGYWSGVTLRMAIWESSFEKILDKWLIGYGTGSEQNALNDAYHSKNFKIGLLLSYNTHNQWLAFSLRFGVIMTVIVIISILYFPLKMGLFRNFLLTLFLTIIFLNSMTEVIFSTQKGIVFFCFFYCLFLYINDSSSNFESKLIK</sequence>
<evidence type="ECO:0000313" key="8">
    <source>
        <dbReference type="Proteomes" id="UP000240608"/>
    </source>
</evidence>
<name>A0A2T4DSK7_9BACT</name>
<feature type="transmembrane region" description="Helical" evidence="5">
    <location>
        <begin position="350"/>
        <end position="372"/>
    </location>
</feature>
<dbReference type="Pfam" id="PF04932">
    <property type="entry name" value="Wzy_C"/>
    <property type="match status" value="1"/>
</dbReference>